<feature type="transmembrane region" description="Helical" evidence="5">
    <location>
        <begin position="86"/>
        <end position="106"/>
    </location>
</feature>
<dbReference type="AlphaFoldDB" id="A0A1T4QSP3"/>
<feature type="transmembrane region" description="Helical" evidence="5">
    <location>
        <begin position="17"/>
        <end position="38"/>
    </location>
</feature>
<keyword evidence="3 5" id="KW-1133">Transmembrane helix</keyword>
<keyword evidence="7" id="KW-1185">Reference proteome</keyword>
<dbReference type="GO" id="GO:0016020">
    <property type="term" value="C:membrane"/>
    <property type="evidence" value="ECO:0007669"/>
    <property type="project" value="UniProtKB-SubCell"/>
</dbReference>
<evidence type="ECO:0000256" key="4">
    <source>
        <dbReference type="ARBA" id="ARBA00023136"/>
    </source>
</evidence>
<accession>A0A1T4QSP3</accession>
<proteinExistence type="predicted"/>
<name>A0A1T4QSP3_9BACT</name>
<comment type="subcellular location">
    <subcellularLocation>
        <location evidence="1">Membrane</location>
        <topology evidence="1">Multi-pass membrane protein</topology>
    </subcellularLocation>
</comment>
<sequence>MASKINFMQQQKSVPNILIWTVQLLLAALFLLSGVMKLGYPIAKLAAMYPWTGQVSPVYVRLLGIVDLAGGLGLLLPSLLRIRPTLTVWAAIGIIVLMVLATLFHISRGEASVTGFNMIVTLLAGVVVWGRTRKYPVYPKAHCRQA</sequence>
<keyword evidence="4 5" id="KW-0472">Membrane</keyword>
<dbReference type="EMBL" id="FUWZ01000002">
    <property type="protein sequence ID" value="SKA06288.1"/>
    <property type="molecule type" value="Genomic_DNA"/>
</dbReference>
<gene>
    <name evidence="6" type="ORF">SAMN04488128_102545</name>
</gene>
<feature type="transmembrane region" description="Helical" evidence="5">
    <location>
        <begin position="58"/>
        <end position="79"/>
    </location>
</feature>
<evidence type="ECO:0000256" key="2">
    <source>
        <dbReference type="ARBA" id="ARBA00022692"/>
    </source>
</evidence>
<evidence type="ECO:0000256" key="3">
    <source>
        <dbReference type="ARBA" id="ARBA00022989"/>
    </source>
</evidence>
<dbReference type="Proteomes" id="UP000190367">
    <property type="component" value="Unassembled WGS sequence"/>
</dbReference>
<reference evidence="7" key="1">
    <citation type="submission" date="2017-02" db="EMBL/GenBank/DDBJ databases">
        <authorList>
            <person name="Varghese N."/>
            <person name="Submissions S."/>
        </authorList>
    </citation>
    <scope>NUCLEOTIDE SEQUENCE [LARGE SCALE GENOMIC DNA]</scope>
    <source>
        <strain evidence="7">DSM 22224</strain>
    </source>
</reference>
<evidence type="ECO:0000313" key="7">
    <source>
        <dbReference type="Proteomes" id="UP000190367"/>
    </source>
</evidence>
<evidence type="ECO:0000256" key="5">
    <source>
        <dbReference type="SAM" id="Phobius"/>
    </source>
</evidence>
<evidence type="ECO:0000256" key="1">
    <source>
        <dbReference type="ARBA" id="ARBA00004141"/>
    </source>
</evidence>
<evidence type="ECO:0000313" key="6">
    <source>
        <dbReference type="EMBL" id="SKA06288.1"/>
    </source>
</evidence>
<keyword evidence="2 5" id="KW-0812">Transmembrane</keyword>
<protein>
    <submittedName>
        <fullName evidence="6">DoxX-like family protein</fullName>
    </submittedName>
</protein>
<organism evidence="6 7">
    <name type="scientific">Chitinophaga eiseniae</name>
    <dbReference type="NCBI Taxonomy" id="634771"/>
    <lineage>
        <taxon>Bacteria</taxon>
        <taxon>Pseudomonadati</taxon>
        <taxon>Bacteroidota</taxon>
        <taxon>Chitinophagia</taxon>
        <taxon>Chitinophagales</taxon>
        <taxon>Chitinophagaceae</taxon>
        <taxon>Chitinophaga</taxon>
    </lineage>
</organism>
<dbReference type="Pfam" id="PF13564">
    <property type="entry name" value="DoxX_2"/>
    <property type="match status" value="1"/>
</dbReference>
<feature type="transmembrane region" description="Helical" evidence="5">
    <location>
        <begin position="112"/>
        <end position="130"/>
    </location>
</feature>
<dbReference type="InterPro" id="IPR032808">
    <property type="entry name" value="DoxX"/>
</dbReference>
<dbReference type="STRING" id="634771.SAMN04488128_102545"/>